<dbReference type="Proteomes" id="UP000774617">
    <property type="component" value="Unassembled WGS sequence"/>
</dbReference>
<protein>
    <submittedName>
        <fullName evidence="1">Uncharacterized protein</fullName>
    </submittedName>
</protein>
<proteinExistence type="predicted"/>
<name>A0ABQ8GKC8_9PEZI</name>
<reference evidence="1 2" key="1">
    <citation type="journal article" date="2021" name="Nat. Commun.">
        <title>Genetic determinants of endophytism in the Arabidopsis root mycobiome.</title>
        <authorList>
            <person name="Mesny F."/>
            <person name="Miyauchi S."/>
            <person name="Thiergart T."/>
            <person name="Pickel B."/>
            <person name="Atanasova L."/>
            <person name="Karlsson M."/>
            <person name="Huettel B."/>
            <person name="Barry K.W."/>
            <person name="Haridas S."/>
            <person name="Chen C."/>
            <person name="Bauer D."/>
            <person name="Andreopoulos W."/>
            <person name="Pangilinan J."/>
            <person name="LaButti K."/>
            <person name="Riley R."/>
            <person name="Lipzen A."/>
            <person name="Clum A."/>
            <person name="Drula E."/>
            <person name="Henrissat B."/>
            <person name="Kohler A."/>
            <person name="Grigoriev I.V."/>
            <person name="Martin F.M."/>
            <person name="Hacquard S."/>
        </authorList>
    </citation>
    <scope>NUCLEOTIDE SEQUENCE [LARGE SCALE GENOMIC DNA]</scope>
    <source>
        <strain evidence="1 2">MPI-SDFR-AT-0080</strain>
    </source>
</reference>
<gene>
    <name evidence="1" type="ORF">B0J12DRAFT_783004</name>
</gene>
<accession>A0ABQ8GKC8</accession>
<comment type="caution">
    <text evidence="1">The sequence shown here is derived from an EMBL/GenBank/DDBJ whole genome shotgun (WGS) entry which is preliminary data.</text>
</comment>
<keyword evidence="2" id="KW-1185">Reference proteome</keyword>
<organism evidence="1 2">
    <name type="scientific">Macrophomina phaseolina</name>
    <dbReference type="NCBI Taxonomy" id="35725"/>
    <lineage>
        <taxon>Eukaryota</taxon>
        <taxon>Fungi</taxon>
        <taxon>Dikarya</taxon>
        <taxon>Ascomycota</taxon>
        <taxon>Pezizomycotina</taxon>
        <taxon>Dothideomycetes</taxon>
        <taxon>Dothideomycetes incertae sedis</taxon>
        <taxon>Botryosphaeriales</taxon>
        <taxon>Botryosphaeriaceae</taxon>
        <taxon>Macrophomina</taxon>
    </lineage>
</organism>
<evidence type="ECO:0000313" key="1">
    <source>
        <dbReference type="EMBL" id="KAH7058682.1"/>
    </source>
</evidence>
<dbReference type="EMBL" id="JAGTJR010000006">
    <property type="protein sequence ID" value="KAH7058682.1"/>
    <property type="molecule type" value="Genomic_DNA"/>
</dbReference>
<evidence type="ECO:0000313" key="2">
    <source>
        <dbReference type="Proteomes" id="UP000774617"/>
    </source>
</evidence>
<sequence length="383" mass="43024">MATDQQFREDRLVIFTGPRHSNDSNVSASSISRLAKFTGGLLADLHGLARVKEIIVAGGWTFSKDAMEVLEAKFGKHDFEDAVDTDFDEPLRTGDLSRARSQSSVAQKNTLQKHELEWSLAISFIKSILEKIQVDCVRWETDLPFSKELWSVIPDTVQKLTLNMFVPDGEDRDINEPHPDYFTHDDLMHLATFENLKSLRIYNMADSFQSIVWETVWKNPGLATLELGMRDHPITRDSENDGKPMPNIDAEWNYDTKRAAADNYRGREGAGMLDHRFGHGEYLDRVAISKARNAVRYGLGDLNALPIASVHLSNFVVDDTSFSKYFDGIRKIVFCKGCVDAGFVLPKNLNDKVQLFTCGKGIGEVDAQDMLEAEVKTVSEKAA</sequence>